<evidence type="ECO:0000313" key="2">
    <source>
        <dbReference type="Proteomes" id="UP000242687"/>
    </source>
</evidence>
<comment type="caution">
    <text evidence="1">The sequence shown here is derived from an EMBL/GenBank/DDBJ whole genome shotgun (WGS) entry which is preliminary data.</text>
</comment>
<dbReference type="EMBL" id="PGFJ01000002">
    <property type="protein sequence ID" value="PJJ80484.1"/>
    <property type="molecule type" value="Genomic_DNA"/>
</dbReference>
<reference evidence="1 2" key="1">
    <citation type="submission" date="2017-11" db="EMBL/GenBank/DDBJ databases">
        <title>Genomic Encyclopedia of Archaeal and Bacterial Type Strains, Phase II (KMG-II): From Individual Species to Whole Genera.</title>
        <authorList>
            <person name="Goeker M."/>
        </authorList>
    </citation>
    <scope>NUCLEOTIDE SEQUENCE [LARGE SCALE GENOMIC DNA]</scope>
    <source>
        <strain evidence="1 2">DSM 28175</strain>
    </source>
</reference>
<evidence type="ECO:0000313" key="1">
    <source>
        <dbReference type="EMBL" id="PJJ80484.1"/>
    </source>
</evidence>
<dbReference type="RefSeq" id="WP_100342760.1">
    <property type="nucleotide sequence ID" value="NZ_PGFJ01000002.1"/>
</dbReference>
<sequence>MHNDCKIRLEWVPEAYRVDSVENGVMQATATSFNNSLVSVKPKPSLRGRKLPVKKRYNQL</sequence>
<gene>
    <name evidence="1" type="ORF">CLV57_3635</name>
</gene>
<name>A0A2H9VQ70_9SPHI</name>
<keyword evidence="2" id="KW-1185">Reference proteome</keyword>
<accession>A0A2H9VQ70</accession>
<protein>
    <submittedName>
        <fullName evidence="1">Uncharacterized protein</fullName>
    </submittedName>
</protein>
<proteinExistence type="predicted"/>
<organism evidence="1 2">
    <name type="scientific">Mucilaginibacter auburnensis</name>
    <dbReference type="NCBI Taxonomy" id="1457233"/>
    <lineage>
        <taxon>Bacteria</taxon>
        <taxon>Pseudomonadati</taxon>
        <taxon>Bacteroidota</taxon>
        <taxon>Sphingobacteriia</taxon>
        <taxon>Sphingobacteriales</taxon>
        <taxon>Sphingobacteriaceae</taxon>
        <taxon>Mucilaginibacter</taxon>
    </lineage>
</organism>
<dbReference type="AlphaFoldDB" id="A0A2H9VQ70"/>
<dbReference type="Proteomes" id="UP000242687">
    <property type="component" value="Unassembled WGS sequence"/>
</dbReference>